<feature type="compositionally biased region" description="Low complexity" evidence="8">
    <location>
        <begin position="1"/>
        <end position="10"/>
    </location>
</feature>
<evidence type="ECO:0000313" key="11">
    <source>
        <dbReference type="Proteomes" id="UP000016462"/>
    </source>
</evidence>
<dbReference type="PANTHER" id="PTHR12677">
    <property type="entry name" value="GOLGI APPARATUS MEMBRANE PROTEIN TVP38-RELATED"/>
    <property type="match status" value="1"/>
</dbReference>
<comment type="subcellular location">
    <subcellularLocation>
        <location evidence="1 7">Cell membrane</location>
        <topology evidence="1 7">Multi-pass membrane protein</topology>
    </subcellularLocation>
</comment>
<dbReference type="InterPro" id="IPR032816">
    <property type="entry name" value="VTT_dom"/>
</dbReference>
<evidence type="ECO:0000256" key="8">
    <source>
        <dbReference type="SAM" id="MobiDB-lite"/>
    </source>
</evidence>
<evidence type="ECO:0000313" key="10">
    <source>
        <dbReference type="EMBL" id="ERG64112.1"/>
    </source>
</evidence>
<protein>
    <recommendedName>
        <fullName evidence="7">TVP38/TMEM64 family membrane protein</fullName>
    </recommendedName>
</protein>
<evidence type="ECO:0000256" key="4">
    <source>
        <dbReference type="ARBA" id="ARBA00022692"/>
    </source>
</evidence>
<keyword evidence="6 7" id="KW-0472">Membrane</keyword>
<evidence type="ECO:0000256" key="2">
    <source>
        <dbReference type="ARBA" id="ARBA00008640"/>
    </source>
</evidence>
<comment type="caution">
    <text evidence="10">The sequence shown here is derived from an EMBL/GenBank/DDBJ whole genome shotgun (WGS) entry which is preliminary data.</text>
</comment>
<gene>
    <name evidence="10" type="ORF">L332_06555</name>
</gene>
<feature type="compositionally biased region" description="Basic and acidic residues" evidence="8">
    <location>
        <begin position="11"/>
        <end position="25"/>
    </location>
</feature>
<keyword evidence="4 7" id="KW-0812">Transmembrane</keyword>
<evidence type="ECO:0000256" key="5">
    <source>
        <dbReference type="ARBA" id="ARBA00022989"/>
    </source>
</evidence>
<dbReference type="InterPro" id="IPR015414">
    <property type="entry name" value="TMEM64"/>
</dbReference>
<feature type="region of interest" description="Disordered" evidence="8">
    <location>
        <begin position="1"/>
        <end position="25"/>
    </location>
</feature>
<reference evidence="10 11" key="1">
    <citation type="journal article" date="2013" name="Genome Announc.">
        <title>First draft genome sequence from a member of the genus agrococcus, isolated from modern microbialites.</title>
        <authorList>
            <person name="White R.A.III."/>
            <person name="Grassa C.J."/>
            <person name="Suttle C.A."/>
        </authorList>
    </citation>
    <scope>NUCLEOTIDE SEQUENCE [LARGE SCALE GENOMIC DNA]</scope>
    <source>
        <strain evidence="10 11">RW1</strain>
    </source>
</reference>
<feature type="transmembrane region" description="Helical" evidence="7">
    <location>
        <begin position="72"/>
        <end position="93"/>
    </location>
</feature>
<sequence length="257" mass="27105">MSTPRTSGRAGADRADDDRHGADAARRGSRRGTALRVAGLAVVVVALIWVAATVRLPELDDLRERIEGFGWWSWLVFVAAYAVVALTPIPVTIMALLGGLLFGVVAGSLLSVVGAVIGSVGAYWIARAIGRTTVMRLLGRHARKLEDRLDESSGFAAVFTLRVMPGMPYWPVNYGAGALGVPSRVFSIASLVASVPGQVSLVSIGAFIAAPSFWSGAVVVIAWGVVLGFTIWAWRSWRGKAEHSLPGEPDPSDTSAG</sequence>
<keyword evidence="11" id="KW-1185">Reference proteome</keyword>
<name>U1LQ15_9MICO</name>
<feature type="domain" description="VTT" evidence="9">
    <location>
        <begin position="89"/>
        <end position="206"/>
    </location>
</feature>
<feature type="transmembrane region" description="Helical" evidence="7">
    <location>
        <begin position="100"/>
        <end position="126"/>
    </location>
</feature>
<feature type="transmembrane region" description="Helical" evidence="7">
    <location>
        <begin position="184"/>
        <end position="208"/>
    </location>
</feature>
<dbReference type="Proteomes" id="UP000016462">
    <property type="component" value="Unassembled WGS sequence"/>
</dbReference>
<evidence type="ECO:0000259" key="9">
    <source>
        <dbReference type="Pfam" id="PF09335"/>
    </source>
</evidence>
<dbReference type="RefSeq" id="WP_021010782.1">
    <property type="nucleotide sequence ID" value="NZ_ASHR01000026.1"/>
</dbReference>
<dbReference type="AlphaFoldDB" id="U1LQ15"/>
<accession>U1LQ15</accession>
<dbReference type="EMBL" id="ASHR01000026">
    <property type="protein sequence ID" value="ERG64112.1"/>
    <property type="molecule type" value="Genomic_DNA"/>
</dbReference>
<evidence type="ECO:0000256" key="3">
    <source>
        <dbReference type="ARBA" id="ARBA00022475"/>
    </source>
</evidence>
<dbReference type="GO" id="GO:0005886">
    <property type="term" value="C:plasma membrane"/>
    <property type="evidence" value="ECO:0007669"/>
    <property type="project" value="UniProtKB-SubCell"/>
</dbReference>
<comment type="similarity">
    <text evidence="2 7">Belongs to the TVP38/TMEM64 family.</text>
</comment>
<feature type="transmembrane region" description="Helical" evidence="7">
    <location>
        <begin position="34"/>
        <end position="52"/>
    </location>
</feature>
<evidence type="ECO:0000256" key="7">
    <source>
        <dbReference type="RuleBase" id="RU366058"/>
    </source>
</evidence>
<dbReference type="PANTHER" id="PTHR12677:SF59">
    <property type="entry name" value="GOLGI APPARATUS MEMBRANE PROTEIN TVP38-RELATED"/>
    <property type="match status" value="1"/>
</dbReference>
<organism evidence="10 11">
    <name type="scientific">Agrococcus pavilionensis RW1</name>
    <dbReference type="NCBI Taxonomy" id="1330458"/>
    <lineage>
        <taxon>Bacteria</taxon>
        <taxon>Bacillati</taxon>
        <taxon>Actinomycetota</taxon>
        <taxon>Actinomycetes</taxon>
        <taxon>Micrococcales</taxon>
        <taxon>Microbacteriaceae</taxon>
        <taxon>Agrococcus</taxon>
    </lineage>
</organism>
<evidence type="ECO:0000256" key="1">
    <source>
        <dbReference type="ARBA" id="ARBA00004651"/>
    </source>
</evidence>
<keyword evidence="3 7" id="KW-1003">Cell membrane</keyword>
<evidence type="ECO:0000256" key="6">
    <source>
        <dbReference type="ARBA" id="ARBA00023136"/>
    </source>
</evidence>
<feature type="transmembrane region" description="Helical" evidence="7">
    <location>
        <begin position="214"/>
        <end position="234"/>
    </location>
</feature>
<keyword evidence="5 7" id="KW-1133">Transmembrane helix</keyword>
<proteinExistence type="inferred from homology"/>
<dbReference type="Pfam" id="PF09335">
    <property type="entry name" value="VTT_dom"/>
    <property type="match status" value="1"/>
</dbReference>